<dbReference type="Gene3D" id="3.40.50.2300">
    <property type="match status" value="1"/>
</dbReference>
<name>A0ABU3P9A9_9BURK</name>
<sequence>MSDKHFNILFVCTGNSARSILAEGLMNQLGQGRFTAYSAGSHPTGTVNPFALRTLAWLGLSTEGYRSKNWADFAAPGSPELDFVFTVCDKAAGEVCPVWPGQPVSAHWGMPDPSAVVGSEPQKLQAFQDTAIALKRRIELMLALPITSLDRMSLQQAVRHIGQQ</sequence>
<dbReference type="Proteomes" id="UP001246372">
    <property type="component" value="Unassembled WGS sequence"/>
</dbReference>
<dbReference type="CDD" id="cd16345">
    <property type="entry name" value="LMWP_ArsC"/>
    <property type="match status" value="1"/>
</dbReference>
<organism evidence="3 4">
    <name type="scientific">Roseateles aquae</name>
    <dbReference type="NCBI Taxonomy" id="3077235"/>
    <lineage>
        <taxon>Bacteria</taxon>
        <taxon>Pseudomonadati</taxon>
        <taxon>Pseudomonadota</taxon>
        <taxon>Betaproteobacteria</taxon>
        <taxon>Burkholderiales</taxon>
        <taxon>Sphaerotilaceae</taxon>
        <taxon>Roseateles</taxon>
    </lineage>
</organism>
<evidence type="ECO:0000259" key="2">
    <source>
        <dbReference type="SMART" id="SM00226"/>
    </source>
</evidence>
<gene>
    <name evidence="3" type="ORF">RQP53_06285</name>
</gene>
<reference evidence="3" key="1">
    <citation type="submission" date="2023-09" db="EMBL/GenBank/DDBJ databases">
        <title>Paucibacter sp. APW11 Genome sequencing and assembly.</title>
        <authorList>
            <person name="Kim I."/>
        </authorList>
    </citation>
    <scope>NUCLEOTIDE SEQUENCE</scope>
    <source>
        <strain evidence="3">APW11</strain>
    </source>
</reference>
<dbReference type="EC" id="1.20.4.4" evidence="3"/>
<comment type="caution">
    <text evidence="3">The sequence shown here is derived from an EMBL/GenBank/DDBJ whole genome shotgun (WGS) entry which is preliminary data.</text>
</comment>
<accession>A0ABU3P9A9</accession>
<dbReference type="PANTHER" id="PTHR43428">
    <property type="entry name" value="ARSENATE REDUCTASE"/>
    <property type="match status" value="1"/>
</dbReference>
<keyword evidence="4" id="KW-1185">Reference proteome</keyword>
<dbReference type="InterPro" id="IPR036196">
    <property type="entry name" value="Ptyr_pPase_sf"/>
</dbReference>
<dbReference type="InterPro" id="IPR023485">
    <property type="entry name" value="Ptyr_pPase"/>
</dbReference>
<feature type="domain" description="Phosphotyrosine protein phosphatase I" evidence="2">
    <location>
        <begin position="6"/>
        <end position="144"/>
    </location>
</feature>
<dbReference type="RefSeq" id="WP_315649373.1">
    <property type="nucleotide sequence ID" value="NZ_JAVXZY010000002.1"/>
</dbReference>
<dbReference type="GO" id="GO:0030612">
    <property type="term" value="F:arsenate reductase (thioredoxin) activity"/>
    <property type="evidence" value="ECO:0007669"/>
    <property type="project" value="UniProtKB-EC"/>
</dbReference>
<dbReference type="Pfam" id="PF01451">
    <property type="entry name" value="LMWPc"/>
    <property type="match status" value="1"/>
</dbReference>
<evidence type="ECO:0000256" key="1">
    <source>
        <dbReference type="ARBA" id="ARBA00022849"/>
    </source>
</evidence>
<dbReference type="PANTHER" id="PTHR43428:SF1">
    <property type="entry name" value="ARSENATE REDUCTASE"/>
    <property type="match status" value="1"/>
</dbReference>
<proteinExistence type="predicted"/>
<keyword evidence="1" id="KW-0059">Arsenical resistance</keyword>
<keyword evidence="3" id="KW-0560">Oxidoreductase</keyword>
<evidence type="ECO:0000313" key="4">
    <source>
        <dbReference type="Proteomes" id="UP001246372"/>
    </source>
</evidence>
<protein>
    <submittedName>
        <fullName evidence="3">Arsenate reductase ArsC</fullName>
        <ecNumber evidence="3">1.20.4.4</ecNumber>
    </submittedName>
</protein>
<evidence type="ECO:0000313" key="3">
    <source>
        <dbReference type="EMBL" id="MDT8998872.1"/>
    </source>
</evidence>
<dbReference type="EMBL" id="JAVXZY010000002">
    <property type="protein sequence ID" value="MDT8998872.1"/>
    <property type="molecule type" value="Genomic_DNA"/>
</dbReference>
<dbReference type="SMART" id="SM00226">
    <property type="entry name" value="LMWPc"/>
    <property type="match status" value="1"/>
</dbReference>
<dbReference type="SUPFAM" id="SSF52788">
    <property type="entry name" value="Phosphotyrosine protein phosphatases I"/>
    <property type="match status" value="1"/>
</dbReference>